<accession>A0A1Y5RFH4</accession>
<dbReference type="GO" id="GO:0005886">
    <property type="term" value="C:plasma membrane"/>
    <property type="evidence" value="ECO:0007669"/>
    <property type="project" value="TreeGrafter"/>
</dbReference>
<evidence type="ECO:0000313" key="11">
    <source>
        <dbReference type="Proteomes" id="UP000193900"/>
    </source>
</evidence>
<dbReference type="EMBL" id="FWFZ01000001">
    <property type="protein sequence ID" value="SLN16327.1"/>
    <property type="molecule type" value="Genomic_DNA"/>
</dbReference>
<protein>
    <recommendedName>
        <fullName evidence="7">Cytochrome c-type biogenesis protein</fullName>
    </recommendedName>
</protein>
<feature type="chain" id="PRO_5011827083" description="Cytochrome c-type biogenesis protein" evidence="7">
    <location>
        <begin position="18"/>
        <end position="148"/>
    </location>
</feature>
<evidence type="ECO:0000256" key="3">
    <source>
        <dbReference type="ARBA" id="ARBA00022723"/>
    </source>
</evidence>
<evidence type="ECO:0000256" key="7">
    <source>
        <dbReference type="RuleBase" id="RU364112"/>
    </source>
</evidence>
<gene>
    <name evidence="10" type="primary">ccmH</name>
    <name evidence="10" type="ORF">ROA7023_00276</name>
</gene>
<evidence type="ECO:0000256" key="5">
    <source>
        <dbReference type="ARBA" id="ARBA00022748"/>
    </source>
</evidence>
<evidence type="ECO:0000259" key="9">
    <source>
        <dbReference type="Pfam" id="PF03918"/>
    </source>
</evidence>
<keyword evidence="6 7" id="KW-0408">Iron</keyword>
<dbReference type="Proteomes" id="UP000193900">
    <property type="component" value="Unassembled WGS sequence"/>
</dbReference>
<proteinExistence type="inferred from homology"/>
<dbReference type="InterPro" id="IPR038297">
    <property type="entry name" value="CcmH/CycL/NrfF/Ccl2_sf"/>
</dbReference>
<evidence type="ECO:0000256" key="2">
    <source>
        <dbReference type="ARBA" id="ARBA00022617"/>
    </source>
</evidence>
<dbReference type="Gene3D" id="1.10.8.640">
    <property type="entry name" value="Cytochrome C biogenesis protein"/>
    <property type="match status" value="1"/>
</dbReference>
<dbReference type="RefSeq" id="WP_085877200.1">
    <property type="nucleotide sequence ID" value="NZ_FWFZ01000001.1"/>
</dbReference>
<dbReference type="CDD" id="cd16378">
    <property type="entry name" value="CcmH_N"/>
    <property type="match status" value="1"/>
</dbReference>
<dbReference type="PANTHER" id="PTHR47870:SF1">
    <property type="entry name" value="CYTOCHROME C-TYPE BIOGENESIS PROTEIN CCMH"/>
    <property type="match status" value="1"/>
</dbReference>
<organism evidence="10 11">
    <name type="scientific">Roseisalinus antarcticus</name>
    <dbReference type="NCBI Taxonomy" id="254357"/>
    <lineage>
        <taxon>Bacteria</taxon>
        <taxon>Pseudomonadati</taxon>
        <taxon>Pseudomonadota</taxon>
        <taxon>Alphaproteobacteria</taxon>
        <taxon>Rhodobacterales</taxon>
        <taxon>Roseobacteraceae</taxon>
        <taxon>Roseisalinus</taxon>
    </lineage>
</organism>
<keyword evidence="7" id="KW-1133">Transmembrane helix</keyword>
<sequence length="148" mass="16437">MKRLILVLMLLAAPGWAVQPGEMLDDPALEERARDISQGLRCPICRNESIDESNADLARDLRLLVRERIMAGDTDAEVVDYVVDRYGEFILLEPTMDGVNLILWLAAPVLLLLALGIGYGTVRARSTAPPPEDLSEEEERRLKALLGK</sequence>
<evidence type="ECO:0000256" key="4">
    <source>
        <dbReference type="ARBA" id="ARBA00022729"/>
    </source>
</evidence>
<dbReference type="GO" id="GO:0017004">
    <property type="term" value="P:cytochrome complex assembly"/>
    <property type="evidence" value="ECO:0007669"/>
    <property type="project" value="UniProtKB-KW"/>
</dbReference>
<feature type="domain" description="CcmH/CycL/Ccl2/NrfF N-terminal" evidence="9">
    <location>
        <begin position="6"/>
        <end position="146"/>
    </location>
</feature>
<dbReference type="PANTHER" id="PTHR47870">
    <property type="entry name" value="CYTOCHROME C-TYPE BIOGENESIS PROTEIN CCMH"/>
    <property type="match status" value="1"/>
</dbReference>
<dbReference type="Pfam" id="PF03918">
    <property type="entry name" value="CcmH"/>
    <property type="match status" value="1"/>
</dbReference>
<keyword evidence="3 7" id="KW-0479">Metal-binding</keyword>
<evidence type="ECO:0000256" key="8">
    <source>
        <dbReference type="SAM" id="MobiDB-lite"/>
    </source>
</evidence>
<reference evidence="10 11" key="1">
    <citation type="submission" date="2017-03" db="EMBL/GenBank/DDBJ databases">
        <authorList>
            <person name="Afonso C.L."/>
            <person name="Miller P.J."/>
            <person name="Scott M.A."/>
            <person name="Spackman E."/>
            <person name="Goraichik I."/>
            <person name="Dimitrov K.M."/>
            <person name="Suarez D.L."/>
            <person name="Swayne D.E."/>
        </authorList>
    </citation>
    <scope>NUCLEOTIDE SEQUENCE [LARGE SCALE GENOMIC DNA]</scope>
    <source>
        <strain evidence="10 11">CECT 7023</strain>
    </source>
</reference>
<evidence type="ECO:0000313" key="10">
    <source>
        <dbReference type="EMBL" id="SLN16327.1"/>
    </source>
</evidence>
<feature type="transmembrane region" description="Helical" evidence="7">
    <location>
        <begin position="101"/>
        <end position="122"/>
    </location>
</feature>
<dbReference type="OrthoDB" id="9804975at2"/>
<keyword evidence="5" id="KW-0201">Cytochrome c-type biogenesis</keyword>
<evidence type="ECO:0000256" key="1">
    <source>
        <dbReference type="ARBA" id="ARBA00010342"/>
    </source>
</evidence>
<feature type="signal peptide" evidence="7">
    <location>
        <begin position="1"/>
        <end position="17"/>
    </location>
</feature>
<keyword evidence="4 7" id="KW-0732">Signal</keyword>
<evidence type="ECO:0000256" key="6">
    <source>
        <dbReference type="ARBA" id="ARBA00023004"/>
    </source>
</evidence>
<keyword evidence="7" id="KW-0472">Membrane</keyword>
<dbReference type="InterPro" id="IPR005616">
    <property type="entry name" value="CcmH/CycL/Ccl2/NrfF_N"/>
</dbReference>
<name>A0A1Y5RFH4_9RHOB</name>
<dbReference type="InterPro" id="IPR051263">
    <property type="entry name" value="C-type_cytochrome_biogenesis"/>
</dbReference>
<dbReference type="AlphaFoldDB" id="A0A1Y5RFH4"/>
<feature type="region of interest" description="Disordered" evidence="8">
    <location>
        <begin position="125"/>
        <end position="148"/>
    </location>
</feature>
<comment type="function">
    <text evidence="7">Possible subunit of a heme lyase.</text>
</comment>
<dbReference type="GO" id="GO:0046872">
    <property type="term" value="F:metal ion binding"/>
    <property type="evidence" value="ECO:0007669"/>
    <property type="project" value="UniProtKB-KW"/>
</dbReference>
<comment type="similarity">
    <text evidence="1 7">Belongs to the CcmH/CycL/Ccl2/NrfF family.</text>
</comment>
<keyword evidence="11" id="KW-1185">Reference proteome</keyword>
<keyword evidence="7" id="KW-0812">Transmembrane</keyword>
<keyword evidence="2 7" id="KW-0349">Heme</keyword>